<dbReference type="InterPro" id="IPR006026">
    <property type="entry name" value="Peptidase_Metallo"/>
</dbReference>
<dbReference type="GO" id="GO:0008270">
    <property type="term" value="F:zinc ion binding"/>
    <property type="evidence" value="ECO:0007669"/>
    <property type="project" value="UniProtKB-UniRule"/>
</dbReference>
<dbReference type="InterPro" id="IPR001506">
    <property type="entry name" value="Peptidase_M12A"/>
</dbReference>
<dbReference type="FunFam" id="3.40.390.10:FF:000048">
    <property type="entry name" value="Zinc metalloproteinase"/>
    <property type="match status" value="1"/>
</dbReference>
<evidence type="ECO:0000256" key="12">
    <source>
        <dbReference type="ARBA" id="ARBA00023157"/>
    </source>
</evidence>
<feature type="binding site" evidence="16">
    <location>
        <position position="246"/>
    </location>
    <ligand>
        <name>Zn(2+)</name>
        <dbReference type="ChEBI" id="CHEBI:29105"/>
        <note>catalytic</note>
    </ligand>
</feature>
<dbReference type="CDD" id="cd04280">
    <property type="entry name" value="ZnMc_astacin_like"/>
    <property type="match status" value="1"/>
</dbReference>
<evidence type="ECO:0000256" key="9">
    <source>
        <dbReference type="ARBA" id="ARBA00022833"/>
    </source>
</evidence>
<keyword evidence="21" id="KW-1185">Reference proteome</keyword>
<dbReference type="Proteomes" id="UP000835052">
    <property type="component" value="Unassembled WGS sequence"/>
</dbReference>
<dbReference type="PIRSF" id="PIRSF036365">
    <property type="entry name" value="Astacin_nematoda"/>
    <property type="match status" value="1"/>
</dbReference>
<organism evidence="20 21">
    <name type="scientific">Caenorhabditis auriculariae</name>
    <dbReference type="NCBI Taxonomy" id="2777116"/>
    <lineage>
        <taxon>Eukaryota</taxon>
        <taxon>Metazoa</taxon>
        <taxon>Ecdysozoa</taxon>
        <taxon>Nematoda</taxon>
        <taxon>Chromadorea</taxon>
        <taxon>Rhabditida</taxon>
        <taxon>Rhabditina</taxon>
        <taxon>Rhabditomorpha</taxon>
        <taxon>Rhabditoidea</taxon>
        <taxon>Rhabditidae</taxon>
        <taxon>Peloderinae</taxon>
        <taxon>Caenorhabditis</taxon>
    </lineage>
</organism>
<keyword evidence="4" id="KW-0245">EGF-like domain</keyword>
<dbReference type="Pfam" id="PF01400">
    <property type="entry name" value="Astacin"/>
    <property type="match status" value="1"/>
</dbReference>
<keyword evidence="12" id="KW-1015">Disulfide bond</keyword>
<keyword evidence="3 14" id="KW-0964">Secreted</keyword>
<keyword evidence="7 14" id="KW-0732">Signal</keyword>
<dbReference type="PANTHER" id="PTHR10127:SF793">
    <property type="entry name" value="ZINC METALLOPROTEINASE NAS-31"/>
    <property type="match status" value="1"/>
</dbReference>
<evidence type="ECO:0000256" key="3">
    <source>
        <dbReference type="ARBA" id="ARBA00022525"/>
    </source>
</evidence>
<evidence type="ECO:0000256" key="2">
    <source>
        <dbReference type="ARBA" id="ARBA00004613"/>
    </source>
</evidence>
<proteinExistence type="predicted"/>
<evidence type="ECO:0000256" key="8">
    <source>
        <dbReference type="ARBA" id="ARBA00022801"/>
    </source>
</evidence>
<keyword evidence="11" id="KW-0865">Zymogen</keyword>
<dbReference type="InterPro" id="IPR003582">
    <property type="entry name" value="ShKT_dom"/>
</dbReference>
<dbReference type="GO" id="GO:0004222">
    <property type="term" value="F:metalloendopeptidase activity"/>
    <property type="evidence" value="ECO:0007669"/>
    <property type="project" value="UniProtKB-UniRule"/>
</dbReference>
<evidence type="ECO:0000256" key="16">
    <source>
        <dbReference type="PROSITE-ProRule" id="PRU01211"/>
    </source>
</evidence>
<comment type="cofactor">
    <cofactor evidence="16 17">
        <name>Zn(2+)</name>
        <dbReference type="ChEBI" id="CHEBI:29105"/>
    </cofactor>
    <text evidence="16 17">Binds 1 zinc ion per subunit.</text>
</comment>
<dbReference type="GO" id="GO:0005576">
    <property type="term" value="C:extracellular region"/>
    <property type="evidence" value="ECO:0007669"/>
    <property type="project" value="UniProtKB-SubCell"/>
</dbReference>
<feature type="domain" description="ShKT" evidence="18">
    <location>
        <begin position="521"/>
        <end position="558"/>
    </location>
</feature>
<dbReference type="Gene3D" id="1.10.10.1940">
    <property type="match status" value="1"/>
</dbReference>
<dbReference type="GO" id="GO:0006508">
    <property type="term" value="P:proteolysis"/>
    <property type="evidence" value="ECO:0007669"/>
    <property type="project" value="UniProtKB-KW"/>
</dbReference>
<dbReference type="InterPro" id="IPR017050">
    <property type="entry name" value="Metallopeptidase_nem"/>
</dbReference>
<dbReference type="PRINTS" id="PR00480">
    <property type="entry name" value="ASTACIN"/>
</dbReference>
<dbReference type="InterPro" id="IPR024079">
    <property type="entry name" value="MetalloPept_cat_dom_sf"/>
</dbReference>
<evidence type="ECO:0000256" key="1">
    <source>
        <dbReference type="ARBA" id="ARBA00002657"/>
    </source>
</evidence>
<dbReference type="SUPFAM" id="SSF55486">
    <property type="entry name" value="Metalloproteases ('zincins'), catalytic domain"/>
    <property type="match status" value="1"/>
</dbReference>
<feature type="binding site" evidence="16">
    <location>
        <position position="256"/>
    </location>
    <ligand>
        <name>Zn(2+)</name>
        <dbReference type="ChEBI" id="CHEBI:29105"/>
        <note>catalytic</note>
    </ligand>
</feature>
<evidence type="ECO:0000256" key="4">
    <source>
        <dbReference type="ARBA" id="ARBA00022536"/>
    </source>
</evidence>
<name>A0A8S1GUH1_9PELO</name>
<dbReference type="SUPFAM" id="SSF49854">
    <property type="entry name" value="Spermadhesin, CUB domain"/>
    <property type="match status" value="1"/>
</dbReference>
<accession>A0A8S1GUH1</accession>
<keyword evidence="6 16" id="KW-0479">Metal-binding</keyword>
<evidence type="ECO:0000256" key="7">
    <source>
        <dbReference type="ARBA" id="ARBA00022729"/>
    </source>
</evidence>
<protein>
    <recommendedName>
        <fullName evidence="14">Zinc metalloproteinase</fullName>
    </recommendedName>
</protein>
<gene>
    <name evidence="20" type="ORF">CAUJ_LOCUS2934</name>
</gene>
<dbReference type="AlphaFoldDB" id="A0A8S1GUH1"/>
<dbReference type="Pfam" id="PF01549">
    <property type="entry name" value="ShK"/>
    <property type="match status" value="1"/>
</dbReference>
<comment type="caution">
    <text evidence="15">Lacks conserved residue(s) required for the propagation of feature annotation.</text>
</comment>
<evidence type="ECO:0000256" key="14">
    <source>
        <dbReference type="PIRNR" id="PIRNR036365"/>
    </source>
</evidence>
<feature type="domain" description="Peptidase M12A" evidence="19">
    <location>
        <begin position="154"/>
        <end position="349"/>
    </location>
</feature>
<reference evidence="20" key="1">
    <citation type="submission" date="2020-10" db="EMBL/GenBank/DDBJ databases">
        <authorList>
            <person name="Kikuchi T."/>
        </authorList>
    </citation>
    <scope>NUCLEOTIDE SEQUENCE</scope>
    <source>
        <strain evidence="20">NKZ352</strain>
    </source>
</reference>
<sequence length="558" mass="62578">MFPLIILFLLCFSRFCQVSPTEITDNFLESVLRARNRSDFTVEAPSDDTENLRQTFHHTSIPKLRAGMQSLRQKWARRLQAMPPHKLQELTNNEKKLRPKLRARVQNHAGTLPEVNRAAGLNELLYQGDMVLTESQLQIITEAQDEDTAREKRQAYRDRYYPSTTWGSTAYYYFDSSATPKVRAAFKAAVSFWQNNTCINIIESPTAINRIRVFKGQGCYSYVGRITGVQDLSLGPGCEEFGTAAHELGHALGFFHTQSRYDRDQYLSINLNNIEASYIEQFDKETSSTNYNYGMPYDYGSIMQYGATSASFNEKPTMVAKDTEYQDTMGSDVVSFYDVSMMNEHYKCKELCPPLTSAKCANGGFPNARDCSTCICPSGYGGLLCDSRPSGCGSTLAAGSSWQSFTDKVGEGGSKLRDLHSSCNYWIQVSPDSSLRISDLNSLPIDGCIFGGIEIKTHADQKLTGYRYCSTADKGTVLRSSSNLVPVITYNRYMYTTTTLQYRAISANDSMTRTVLPAPPCQDLHPNCPAFVLNGFCFSPFYSPNARRYYCTKSCNLC</sequence>
<evidence type="ECO:0000256" key="17">
    <source>
        <dbReference type="RuleBase" id="RU361183"/>
    </source>
</evidence>
<evidence type="ECO:0000259" key="19">
    <source>
        <dbReference type="PROSITE" id="PS51864"/>
    </source>
</evidence>
<evidence type="ECO:0000256" key="6">
    <source>
        <dbReference type="ARBA" id="ARBA00022723"/>
    </source>
</evidence>
<evidence type="ECO:0000256" key="15">
    <source>
        <dbReference type="PROSITE-ProRule" id="PRU01005"/>
    </source>
</evidence>
<feature type="signal peptide" evidence="14 17">
    <location>
        <begin position="1"/>
        <end position="18"/>
    </location>
</feature>
<feature type="chain" id="PRO_5035967501" description="Zinc metalloproteinase" evidence="14 17">
    <location>
        <begin position="19"/>
        <end position="558"/>
    </location>
</feature>
<dbReference type="PROSITE" id="PS51864">
    <property type="entry name" value="ASTACIN"/>
    <property type="match status" value="1"/>
</dbReference>
<comment type="caution">
    <text evidence="20">The sequence shown here is derived from an EMBL/GenBank/DDBJ whole genome shotgun (WGS) entry which is preliminary data.</text>
</comment>
<keyword evidence="10 16" id="KW-0482">Metalloprotease</keyword>
<comment type="function">
    <text evidence="1">Metalloprotease.</text>
</comment>
<keyword evidence="5 16" id="KW-0645">Protease</keyword>
<keyword evidence="13" id="KW-0325">Glycoprotein</keyword>
<dbReference type="EMBL" id="CAJGYM010000005">
    <property type="protein sequence ID" value="CAD6187015.1"/>
    <property type="molecule type" value="Genomic_DNA"/>
</dbReference>
<feature type="active site" evidence="16">
    <location>
        <position position="247"/>
    </location>
</feature>
<evidence type="ECO:0000259" key="18">
    <source>
        <dbReference type="PROSITE" id="PS51670"/>
    </source>
</evidence>
<dbReference type="InterPro" id="IPR035914">
    <property type="entry name" value="Sperma_CUB_dom_sf"/>
</dbReference>
<dbReference type="OrthoDB" id="5786116at2759"/>
<evidence type="ECO:0000256" key="11">
    <source>
        <dbReference type="ARBA" id="ARBA00023145"/>
    </source>
</evidence>
<evidence type="ECO:0000313" key="21">
    <source>
        <dbReference type="Proteomes" id="UP000835052"/>
    </source>
</evidence>
<dbReference type="InterPro" id="IPR034035">
    <property type="entry name" value="Astacin-like_dom"/>
</dbReference>
<dbReference type="Gene3D" id="3.40.390.10">
    <property type="entry name" value="Collagenase (Catalytic Domain)"/>
    <property type="match status" value="1"/>
</dbReference>
<dbReference type="PROSITE" id="PS51670">
    <property type="entry name" value="SHKT"/>
    <property type="match status" value="1"/>
</dbReference>
<dbReference type="SMART" id="SM00254">
    <property type="entry name" value="ShKT"/>
    <property type="match status" value="1"/>
</dbReference>
<dbReference type="PANTHER" id="PTHR10127">
    <property type="entry name" value="DISCOIDIN, CUB, EGF, LAMININ , AND ZINC METALLOPROTEASE DOMAIN CONTAINING"/>
    <property type="match status" value="1"/>
</dbReference>
<dbReference type="GO" id="GO:0018996">
    <property type="term" value="P:molting cycle, collagen and cuticulin-based cuticle"/>
    <property type="evidence" value="ECO:0007669"/>
    <property type="project" value="InterPro"/>
</dbReference>
<evidence type="ECO:0000313" key="20">
    <source>
        <dbReference type="EMBL" id="CAD6187015.1"/>
    </source>
</evidence>
<keyword evidence="8 16" id="KW-0378">Hydrolase</keyword>
<comment type="subcellular location">
    <subcellularLocation>
        <location evidence="2 14">Secreted</location>
    </subcellularLocation>
</comment>
<evidence type="ECO:0000256" key="13">
    <source>
        <dbReference type="ARBA" id="ARBA00023180"/>
    </source>
</evidence>
<dbReference type="SMART" id="SM00235">
    <property type="entry name" value="ZnMc"/>
    <property type="match status" value="1"/>
</dbReference>
<evidence type="ECO:0000256" key="5">
    <source>
        <dbReference type="ARBA" id="ARBA00022670"/>
    </source>
</evidence>
<feature type="binding site" evidence="16">
    <location>
        <position position="250"/>
    </location>
    <ligand>
        <name>Zn(2+)</name>
        <dbReference type="ChEBI" id="CHEBI:29105"/>
        <note>catalytic</note>
    </ligand>
</feature>
<evidence type="ECO:0000256" key="10">
    <source>
        <dbReference type="ARBA" id="ARBA00023049"/>
    </source>
</evidence>
<keyword evidence="9 16" id="KW-0862">Zinc</keyword>